<gene>
    <name evidence="1" type="ORF">Q5H92_11280</name>
</gene>
<evidence type="ECO:0000313" key="1">
    <source>
        <dbReference type="EMBL" id="MDO7846942.1"/>
    </source>
</evidence>
<dbReference type="RefSeq" id="WP_305011625.1">
    <property type="nucleotide sequence ID" value="NZ_JAUQSX010000005.1"/>
</dbReference>
<dbReference type="Proteomes" id="UP001167796">
    <property type="component" value="Unassembled WGS sequence"/>
</dbReference>
<dbReference type="EMBL" id="JAUQSX010000005">
    <property type="protein sequence ID" value="MDO7846942.1"/>
    <property type="molecule type" value="Genomic_DNA"/>
</dbReference>
<accession>A0ABT9AAS5</accession>
<organism evidence="1 2">
    <name type="scientific">Hymenobacter mellowenesis</name>
    <dbReference type="NCBI Taxonomy" id="3063995"/>
    <lineage>
        <taxon>Bacteria</taxon>
        <taxon>Pseudomonadati</taxon>
        <taxon>Bacteroidota</taxon>
        <taxon>Cytophagia</taxon>
        <taxon>Cytophagales</taxon>
        <taxon>Hymenobacteraceae</taxon>
        <taxon>Hymenobacter</taxon>
    </lineage>
</organism>
<keyword evidence="2" id="KW-1185">Reference proteome</keyword>
<sequence length="156" mass="17878">MTTAELEARLLAEGCNPANYAINTRSYDGFCLMRRGQQWDVFYSERGSDQPPIFTSPDEAVACQYFFDFVMQMEHRHLVALLRSEPAARALRARLESQGIATYAYRLLYAQDDYRQVVSVVGKNIFRVRALLGKLPLEDGDVGRPSFGKWLRKLFT</sequence>
<protein>
    <submittedName>
        <fullName evidence="1">Uncharacterized protein</fullName>
    </submittedName>
</protein>
<proteinExistence type="predicted"/>
<evidence type="ECO:0000313" key="2">
    <source>
        <dbReference type="Proteomes" id="UP001167796"/>
    </source>
</evidence>
<name>A0ABT9AAS5_9BACT</name>
<comment type="caution">
    <text evidence="1">The sequence shown here is derived from an EMBL/GenBank/DDBJ whole genome shotgun (WGS) entry which is preliminary data.</text>
</comment>
<reference evidence="1" key="1">
    <citation type="submission" date="2023-07" db="EMBL/GenBank/DDBJ databases">
        <authorList>
            <person name="Kim M.K."/>
        </authorList>
    </citation>
    <scope>NUCLEOTIDE SEQUENCE</scope>
    <source>
        <strain evidence="1">M29</strain>
    </source>
</reference>